<keyword evidence="1" id="KW-0472">Membrane</keyword>
<reference evidence="2" key="1">
    <citation type="submission" date="2019-09" db="EMBL/GenBank/DDBJ databases">
        <authorList>
            <person name="Needham M D."/>
        </authorList>
    </citation>
    <scope>NUCLEOTIDE SEQUENCE</scope>
</reference>
<sequence>MNKAGIEFYNLNAPYFFISFWSGFLMTIHHNRIAKQLKYADGLNREKFSKRILSTINHIDQ</sequence>
<dbReference type="AlphaFoldDB" id="A0A5E8CH21"/>
<accession>A0A5E8CH21</accession>
<name>A0A5E8CH21_9ZZZZ</name>
<evidence type="ECO:0000313" key="2">
    <source>
        <dbReference type="EMBL" id="VVU94718.1"/>
    </source>
</evidence>
<dbReference type="EMBL" id="CABVLZ010000002">
    <property type="protein sequence ID" value="VVU94718.1"/>
    <property type="molecule type" value="Genomic_DNA"/>
</dbReference>
<evidence type="ECO:0000256" key="1">
    <source>
        <dbReference type="SAM" id="Phobius"/>
    </source>
</evidence>
<keyword evidence="1" id="KW-1133">Transmembrane helix</keyword>
<gene>
    <name evidence="2" type="ORF">CPAV1605_443</name>
</gene>
<proteinExistence type="predicted"/>
<organism evidence="2">
    <name type="scientific">seawater metagenome</name>
    <dbReference type="NCBI Taxonomy" id="1561972"/>
    <lineage>
        <taxon>unclassified sequences</taxon>
        <taxon>metagenomes</taxon>
        <taxon>ecological metagenomes</taxon>
    </lineage>
</organism>
<keyword evidence="1" id="KW-0812">Transmembrane</keyword>
<protein>
    <submittedName>
        <fullName evidence="2">Uncharacterized protein</fullName>
    </submittedName>
</protein>
<feature type="transmembrane region" description="Helical" evidence="1">
    <location>
        <begin position="12"/>
        <end position="28"/>
    </location>
</feature>